<dbReference type="InterPro" id="IPR035906">
    <property type="entry name" value="MetI-like_sf"/>
</dbReference>
<comment type="caution">
    <text evidence="14">The sequence shown here is derived from an EMBL/GenBank/DDBJ whole genome shotgun (WGS) entry which is preliminary data.</text>
</comment>
<comment type="subunit">
    <text evidence="10">The complex is probably composed of at least an ATP-binding protein (EgtUA) and a transmembrane protein (EgtUBC).</text>
</comment>
<dbReference type="InterPro" id="IPR058089">
    <property type="entry name" value="EgtUBC_SBD"/>
</dbReference>
<dbReference type="AlphaFoldDB" id="A0A4Z1BTC6"/>
<comment type="similarity">
    <text evidence="12">Belongs to the binding-protein-dependent transport system permease family.</text>
</comment>
<dbReference type="PANTHER" id="PTHR30177">
    <property type="entry name" value="GLYCINE BETAINE/L-PROLINE TRANSPORT SYSTEM PERMEASE PROTEIN PROW"/>
    <property type="match status" value="1"/>
</dbReference>
<dbReference type="PROSITE" id="PS50928">
    <property type="entry name" value="ABC_TM1"/>
    <property type="match status" value="1"/>
</dbReference>
<dbReference type="CDD" id="cd06261">
    <property type="entry name" value="TM_PBP2"/>
    <property type="match status" value="1"/>
</dbReference>
<protein>
    <recommendedName>
        <fullName evidence="11">Probable ergothioneine transporter EgtUBC</fullName>
    </recommendedName>
</protein>
<gene>
    <name evidence="14" type="ORF">E2558_00645</name>
</gene>
<evidence type="ECO:0000256" key="7">
    <source>
        <dbReference type="ARBA" id="ARBA00023136"/>
    </source>
</evidence>
<dbReference type="InterPro" id="IPR051204">
    <property type="entry name" value="ABC_transp_perm/SBD"/>
</dbReference>
<dbReference type="FunFam" id="1.10.3720.10:FF:000001">
    <property type="entry name" value="Glycine betaine ABC transporter, permease"/>
    <property type="match status" value="1"/>
</dbReference>
<organism evidence="14 15">
    <name type="scientific">Staphylococcus pragensis</name>
    <dbReference type="NCBI Taxonomy" id="1611836"/>
    <lineage>
        <taxon>Bacteria</taxon>
        <taxon>Bacillati</taxon>
        <taxon>Bacillota</taxon>
        <taxon>Bacilli</taxon>
        <taxon>Bacillales</taxon>
        <taxon>Staphylococcaceae</taxon>
        <taxon>Staphylococcus</taxon>
    </lineage>
</organism>
<evidence type="ECO:0000256" key="8">
    <source>
        <dbReference type="ARBA" id="ARBA00035642"/>
    </source>
</evidence>
<sequence>MNELFTTLSDRKGELLRTIIEHIQISFIALFIAILIAVPLGIALTKTKRLSEIVMNIAAVLQTIPSLALLGLMIPIFGIGRVPAIIALVVYALLPILRNTYTGIQEVDPSLIEAAKGIGMKPMRRLTKVELPIAMPVIMAGIRTAMVLIIGTATLAALIGAGGLGDLILLGIDRNNTSLILIGAIPAALLAIIFDLVLRFMEKLSYKKLLITIGIIVLIILLAIVVPLFGKKGDNITLAGKLGSEPSIITNMYKILIEDETDDTVDVKDGMGKTSFLFNALKSDDIDGYLEFTGTVLGELTKEDLKSKKENAVYNQAKQSLEKKYDMTMLKPMKYNNTYALAVKKDFAKEHHIKTIGDLQKVEDQLKPGFTMEFNDRPDGYKAVAKAYDLNLSNIKKMEPKLRYTAVEKGDINLIDAYSTDAELKQYNMVVLEDDKHVFPPYQGAPLFKEKFLKEHPEIKKPLNKLAGKISDEEMQEMNYKVTVKNEDPYKVAKQYLQKEGLVK</sequence>
<evidence type="ECO:0000256" key="10">
    <source>
        <dbReference type="ARBA" id="ARBA00066154"/>
    </source>
</evidence>
<dbReference type="Gene3D" id="3.40.190.120">
    <property type="entry name" value="Osmoprotection protein (prox), domain 2"/>
    <property type="match status" value="1"/>
</dbReference>
<dbReference type="GO" id="GO:0016597">
    <property type="term" value="F:amino acid binding"/>
    <property type="evidence" value="ECO:0007669"/>
    <property type="project" value="UniProtKB-ARBA"/>
</dbReference>
<dbReference type="FunFam" id="3.40.190.120:FF:000002">
    <property type="entry name" value="Osmoprotectant ABC transporter, permease protein"/>
    <property type="match status" value="1"/>
</dbReference>
<comment type="similarity">
    <text evidence="9">In the N-terminal section; belongs to the binding-protein-dependent transport system permease family.</text>
</comment>
<evidence type="ECO:0000256" key="4">
    <source>
        <dbReference type="ARBA" id="ARBA00022692"/>
    </source>
</evidence>
<keyword evidence="15" id="KW-1185">Reference proteome</keyword>
<evidence type="ECO:0000256" key="3">
    <source>
        <dbReference type="ARBA" id="ARBA00022596"/>
    </source>
</evidence>
<dbReference type="Proteomes" id="UP000297459">
    <property type="component" value="Unassembled WGS sequence"/>
</dbReference>
<evidence type="ECO:0000256" key="1">
    <source>
        <dbReference type="ARBA" id="ARBA00004141"/>
    </source>
</evidence>
<keyword evidence="6" id="KW-0921">Nickel transport</keyword>
<evidence type="ECO:0000256" key="6">
    <source>
        <dbReference type="ARBA" id="ARBA00023112"/>
    </source>
</evidence>
<keyword evidence="6" id="KW-0406">Ion transport</keyword>
<feature type="transmembrane region" description="Helical" evidence="12">
    <location>
        <begin position="133"/>
        <end position="159"/>
    </location>
</feature>
<name>A0A4Z1BTC6_9STAP</name>
<feature type="domain" description="ABC transmembrane type-1" evidence="13">
    <location>
        <begin position="19"/>
        <end position="198"/>
    </location>
</feature>
<evidence type="ECO:0000259" key="13">
    <source>
        <dbReference type="PROSITE" id="PS50928"/>
    </source>
</evidence>
<feature type="transmembrane region" description="Helical" evidence="12">
    <location>
        <begin position="209"/>
        <end position="229"/>
    </location>
</feature>
<keyword evidence="2 12" id="KW-0813">Transport</keyword>
<dbReference type="RefSeq" id="WP_126565081.1">
    <property type="nucleotide sequence ID" value="NZ_BMCY01000001.1"/>
</dbReference>
<feature type="transmembrane region" description="Helical" evidence="12">
    <location>
        <begin position="53"/>
        <end position="74"/>
    </location>
</feature>
<dbReference type="CDD" id="cd13610">
    <property type="entry name" value="PBP2_ChoS"/>
    <property type="match status" value="1"/>
</dbReference>
<evidence type="ECO:0000313" key="15">
    <source>
        <dbReference type="Proteomes" id="UP000297459"/>
    </source>
</evidence>
<feature type="transmembrane region" description="Helical" evidence="12">
    <location>
        <begin position="179"/>
        <end position="197"/>
    </location>
</feature>
<dbReference type="GO" id="GO:0031460">
    <property type="term" value="P:glycine betaine transport"/>
    <property type="evidence" value="ECO:0007669"/>
    <property type="project" value="TreeGrafter"/>
</dbReference>
<keyword evidence="4 12" id="KW-0812">Transmembrane</keyword>
<dbReference type="Gene3D" id="3.40.190.10">
    <property type="entry name" value="Periplasmic binding protein-like II"/>
    <property type="match status" value="1"/>
</dbReference>
<comment type="similarity">
    <text evidence="8">In the C-terminal section; belongs to the OsmX family.</text>
</comment>
<dbReference type="GO" id="GO:0015675">
    <property type="term" value="P:nickel cation transport"/>
    <property type="evidence" value="ECO:0007669"/>
    <property type="project" value="UniProtKB-KW"/>
</dbReference>
<reference evidence="14 15" key="1">
    <citation type="submission" date="2019-04" db="EMBL/GenBank/DDBJ databases">
        <title>Genomic characterization of Staphylococcus petrasii strains.</title>
        <authorList>
            <person name="Vrbovska V."/>
            <person name="Kovarovic V."/>
            <person name="Maslanova I."/>
            <person name="Indrakova A."/>
            <person name="Petras P."/>
            <person name="Sedo O."/>
            <person name="Svec P."/>
            <person name="Fisarova L."/>
            <person name="Sedlacek I."/>
            <person name="Doskar J."/>
            <person name="Pantucek R."/>
        </authorList>
    </citation>
    <scope>NUCLEOTIDE SEQUENCE [LARGE SCALE GENOMIC DNA]</scope>
    <source>
        <strain evidence="14 15">CCM 8529</strain>
    </source>
</reference>
<dbReference type="EMBL" id="SRPJ01000001">
    <property type="protein sequence ID" value="TGN28169.1"/>
    <property type="molecule type" value="Genomic_DNA"/>
</dbReference>
<dbReference type="InterPro" id="IPR000515">
    <property type="entry name" value="MetI-like"/>
</dbReference>
<keyword evidence="7 12" id="KW-0472">Membrane</keyword>
<dbReference type="Pfam" id="PF04069">
    <property type="entry name" value="OpuAC"/>
    <property type="match status" value="1"/>
</dbReference>
<evidence type="ECO:0000256" key="12">
    <source>
        <dbReference type="RuleBase" id="RU363032"/>
    </source>
</evidence>
<keyword evidence="3" id="KW-0533">Nickel</keyword>
<evidence type="ECO:0000256" key="5">
    <source>
        <dbReference type="ARBA" id="ARBA00022989"/>
    </source>
</evidence>
<dbReference type="Gene3D" id="1.10.3720.10">
    <property type="entry name" value="MetI-like"/>
    <property type="match status" value="1"/>
</dbReference>
<dbReference type="PANTHER" id="PTHR30177:SF4">
    <property type="entry name" value="OSMOPROTECTANT IMPORT PERMEASE PROTEIN OSMW"/>
    <property type="match status" value="1"/>
</dbReference>
<keyword evidence="5 12" id="KW-1133">Transmembrane helix</keyword>
<dbReference type="GO" id="GO:0043190">
    <property type="term" value="C:ATP-binding cassette (ABC) transporter complex"/>
    <property type="evidence" value="ECO:0007669"/>
    <property type="project" value="InterPro"/>
</dbReference>
<feature type="transmembrane region" description="Helical" evidence="12">
    <location>
        <begin position="23"/>
        <end position="44"/>
    </location>
</feature>
<proteinExistence type="inferred from homology"/>
<dbReference type="SUPFAM" id="SSF161098">
    <property type="entry name" value="MetI-like"/>
    <property type="match status" value="1"/>
</dbReference>
<dbReference type="GO" id="GO:0022857">
    <property type="term" value="F:transmembrane transporter activity"/>
    <property type="evidence" value="ECO:0007669"/>
    <property type="project" value="InterPro"/>
</dbReference>
<dbReference type="SUPFAM" id="SSF53850">
    <property type="entry name" value="Periplasmic binding protein-like II"/>
    <property type="match status" value="1"/>
</dbReference>
<comment type="subcellular location">
    <subcellularLocation>
        <location evidence="12">Cell membrane</location>
        <topology evidence="12">Multi-pass membrane protein</topology>
    </subcellularLocation>
    <subcellularLocation>
        <location evidence="1">Membrane</location>
        <topology evidence="1">Multi-pass membrane protein</topology>
    </subcellularLocation>
</comment>
<evidence type="ECO:0000313" key="14">
    <source>
        <dbReference type="EMBL" id="TGN28169.1"/>
    </source>
</evidence>
<evidence type="ECO:0000256" key="2">
    <source>
        <dbReference type="ARBA" id="ARBA00022448"/>
    </source>
</evidence>
<feature type="transmembrane region" description="Helical" evidence="12">
    <location>
        <begin position="80"/>
        <end position="97"/>
    </location>
</feature>
<evidence type="ECO:0000256" key="9">
    <source>
        <dbReference type="ARBA" id="ARBA00035652"/>
    </source>
</evidence>
<dbReference type="InterPro" id="IPR007210">
    <property type="entry name" value="ABC_Gly_betaine_transp_sub-bd"/>
</dbReference>
<evidence type="ECO:0000256" key="11">
    <source>
        <dbReference type="ARBA" id="ARBA00067268"/>
    </source>
</evidence>
<accession>A0A4Z1BTC6</accession>
<dbReference type="Pfam" id="PF00528">
    <property type="entry name" value="BPD_transp_1"/>
    <property type="match status" value="1"/>
</dbReference>